<evidence type="ECO:0000256" key="2">
    <source>
        <dbReference type="ARBA" id="ARBA00004878"/>
    </source>
</evidence>
<dbReference type="PIRSF" id="PIRSF001365">
    <property type="entry name" value="DHDPS"/>
    <property type="match status" value="1"/>
</dbReference>
<evidence type="ECO:0000256" key="7">
    <source>
        <dbReference type="ARBA" id="ARBA00023239"/>
    </source>
</evidence>
<keyword evidence="6" id="KW-0963">Cytoplasm</keyword>
<dbReference type="PRINTS" id="PR00146">
    <property type="entry name" value="DHPICSNTHASE"/>
</dbReference>
<evidence type="ECO:0000256" key="5">
    <source>
        <dbReference type="ARBA" id="ARBA00012911"/>
    </source>
</evidence>
<sequence>MEIVKYEGLIAPVYTPFNNDPTRSLNLEILPSYAQYLIDNGITGILINGTAGEGTVMTVEERKLVAEVWAQLCSQGQLHLMVHVGGVPLPDVLELAQHAEHIGANSILCLPELFHKPATCDDLIRYLQLVSQAAPNTPLFYYHIPSYSGVNLHMGEFLNKVQGSIPTLSGIKFTSTVLDEGYAALKACNERFTVFLGSDTVMAGAYALGFESAIATTLNMLPQFGQQIVQCIKDGNIKEAQEKQNDLNSALEIIAKHGAWVPSTKMAMNLLSPIDVGPTREPIKTLTAEEAKQMENELTSLSFITS</sequence>
<evidence type="ECO:0000256" key="4">
    <source>
        <dbReference type="ARBA" id="ARBA00011881"/>
    </source>
</evidence>
<protein>
    <recommendedName>
        <fullName evidence="5">N-acetylneuraminate lyase</fullName>
        <ecNumber evidence="5">4.1.3.3</ecNumber>
    </recommendedName>
</protein>
<keyword evidence="9" id="KW-0119">Carbohydrate metabolism</keyword>
<evidence type="ECO:0000256" key="10">
    <source>
        <dbReference type="ARBA" id="ARBA00044906"/>
    </source>
</evidence>
<feature type="active site" description="Proton donor/acceptor" evidence="12">
    <location>
        <position position="142"/>
    </location>
</feature>
<evidence type="ECO:0000313" key="14">
    <source>
        <dbReference type="EMBL" id="JAV61892.1"/>
    </source>
</evidence>
<comment type="subcellular location">
    <subcellularLocation>
        <location evidence="1">Cytoplasm</location>
    </subcellularLocation>
</comment>
<feature type="binding site" evidence="13">
    <location>
        <position position="214"/>
    </location>
    <ligand>
        <name>pyruvate</name>
        <dbReference type="ChEBI" id="CHEBI:15361"/>
    </ligand>
</feature>
<keyword evidence="8" id="KW-0704">Schiff base</keyword>
<evidence type="ECO:0000256" key="11">
    <source>
        <dbReference type="PIRNR" id="PIRNR001365"/>
    </source>
</evidence>
<dbReference type="InterPro" id="IPR013785">
    <property type="entry name" value="Aldolase_TIM"/>
</dbReference>
<comment type="similarity">
    <text evidence="3">Belongs to the DapA family. NanA subfamily.</text>
</comment>
<dbReference type="Gene3D" id="3.20.20.70">
    <property type="entry name" value="Aldolase class I"/>
    <property type="match status" value="1"/>
</dbReference>
<dbReference type="SMART" id="SM01130">
    <property type="entry name" value="DHDPS"/>
    <property type="match status" value="1"/>
</dbReference>
<dbReference type="AlphaFoldDB" id="A0A1Y1KKF9"/>
<comment type="pathway">
    <text evidence="2">Amino-sugar metabolism; N-acetylneuraminate degradation.</text>
</comment>
<evidence type="ECO:0000256" key="1">
    <source>
        <dbReference type="ARBA" id="ARBA00004496"/>
    </source>
</evidence>
<dbReference type="EMBL" id="GEZM01081089">
    <property type="protein sequence ID" value="JAV61892.1"/>
    <property type="molecule type" value="Transcribed_RNA"/>
</dbReference>
<evidence type="ECO:0000256" key="6">
    <source>
        <dbReference type="ARBA" id="ARBA00022490"/>
    </source>
</evidence>
<dbReference type="PANTHER" id="PTHR12128">
    <property type="entry name" value="DIHYDRODIPICOLINATE SYNTHASE"/>
    <property type="match status" value="1"/>
</dbReference>
<evidence type="ECO:0000256" key="3">
    <source>
        <dbReference type="ARBA" id="ARBA00006324"/>
    </source>
</evidence>
<evidence type="ECO:0000256" key="8">
    <source>
        <dbReference type="ARBA" id="ARBA00023270"/>
    </source>
</evidence>
<dbReference type="GO" id="GO:0008747">
    <property type="term" value="F:N-acetylneuraminate lyase activity"/>
    <property type="evidence" value="ECO:0007669"/>
    <property type="project" value="UniProtKB-EC"/>
</dbReference>
<organism evidence="14">
    <name type="scientific">Photinus pyralis</name>
    <name type="common">Common eastern firefly</name>
    <name type="synonym">Lampyris pyralis</name>
    <dbReference type="NCBI Taxonomy" id="7054"/>
    <lineage>
        <taxon>Eukaryota</taxon>
        <taxon>Metazoa</taxon>
        <taxon>Ecdysozoa</taxon>
        <taxon>Arthropoda</taxon>
        <taxon>Hexapoda</taxon>
        <taxon>Insecta</taxon>
        <taxon>Pterygota</taxon>
        <taxon>Neoptera</taxon>
        <taxon>Endopterygota</taxon>
        <taxon>Coleoptera</taxon>
        <taxon>Polyphaga</taxon>
        <taxon>Elateriformia</taxon>
        <taxon>Elateroidea</taxon>
        <taxon>Lampyridae</taxon>
        <taxon>Lampyrinae</taxon>
        <taxon>Photinus</taxon>
    </lineage>
</organism>
<keyword evidence="7 11" id="KW-0456">Lyase</keyword>
<dbReference type="PANTHER" id="PTHR12128:SF21">
    <property type="entry name" value="N-ACETYLNEURAMINATE LYASE"/>
    <property type="match status" value="1"/>
</dbReference>
<name>A0A1Y1KKF9_PHOPY</name>
<comment type="subunit">
    <text evidence="4">Homotetramer.</text>
</comment>
<evidence type="ECO:0000256" key="12">
    <source>
        <dbReference type="PIRSR" id="PIRSR001365-1"/>
    </source>
</evidence>
<comment type="catalytic activity">
    <reaction evidence="10">
        <text>aceneuramate = aldehydo-N-acetyl-D-mannosamine + pyruvate</text>
        <dbReference type="Rhea" id="RHEA:23296"/>
        <dbReference type="ChEBI" id="CHEBI:15361"/>
        <dbReference type="ChEBI" id="CHEBI:17122"/>
        <dbReference type="ChEBI" id="CHEBI:173083"/>
        <dbReference type="EC" id="4.1.3.3"/>
    </reaction>
</comment>
<feature type="active site" description="Schiff-base intermediate with substrate" evidence="12">
    <location>
        <position position="172"/>
    </location>
</feature>
<evidence type="ECO:0000256" key="9">
    <source>
        <dbReference type="ARBA" id="ARBA00023277"/>
    </source>
</evidence>
<dbReference type="InterPro" id="IPR002220">
    <property type="entry name" value="DapA-like"/>
</dbReference>
<dbReference type="Pfam" id="PF00701">
    <property type="entry name" value="DHDPS"/>
    <property type="match status" value="1"/>
</dbReference>
<evidence type="ECO:0000256" key="13">
    <source>
        <dbReference type="PIRSR" id="PIRSR001365-2"/>
    </source>
</evidence>
<reference evidence="14" key="1">
    <citation type="journal article" date="2016" name="Sci. Rep.">
        <title>Molecular characterization of firefly nuptial gifts: a multi-omics approach sheds light on postcopulatory sexual selection.</title>
        <authorList>
            <person name="Al-Wathiqui N."/>
            <person name="Fallon T.R."/>
            <person name="South A."/>
            <person name="Weng J.K."/>
            <person name="Lewis S.M."/>
        </authorList>
    </citation>
    <scope>NUCLEOTIDE SEQUENCE</scope>
</reference>
<dbReference type="EC" id="4.1.3.3" evidence="5"/>
<dbReference type="GO" id="GO:0005737">
    <property type="term" value="C:cytoplasm"/>
    <property type="evidence" value="ECO:0007669"/>
    <property type="project" value="UniProtKB-SubCell"/>
</dbReference>
<accession>A0A1Y1KKF9</accession>
<dbReference type="SUPFAM" id="SSF51569">
    <property type="entry name" value="Aldolase"/>
    <property type="match status" value="1"/>
</dbReference>
<proteinExistence type="inferred from homology"/>